<dbReference type="GO" id="GO:0003824">
    <property type="term" value="F:catalytic activity"/>
    <property type="evidence" value="ECO:0007669"/>
    <property type="project" value="InterPro"/>
</dbReference>
<dbReference type="Pfam" id="PF00501">
    <property type="entry name" value="AMP-binding"/>
    <property type="match status" value="2"/>
</dbReference>
<dbReference type="InterPro" id="IPR001242">
    <property type="entry name" value="Condensation_dom"/>
</dbReference>
<dbReference type="CDD" id="cd05930">
    <property type="entry name" value="A_NRPS"/>
    <property type="match status" value="1"/>
</dbReference>
<dbReference type="Pfam" id="PF13193">
    <property type="entry name" value="AMP-binding_C"/>
    <property type="match status" value="2"/>
</dbReference>
<dbReference type="PANTHER" id="PTHR45527">
    <property type="entry name" value="NONRIBOSOMAL PEPTIDE SYNTHETASE"/>
    <property type="match status" value="1"/>
</dbReference>
<sequence>MREDLRHRLARLSPAQRERLLEAMRTERLQRRAEDTIRPAGRNRALPLSFAQSRMWFLDQLAPGLPLYNTPLAMRLRGPLDRRALAGALDMVAARHEVLRTRYVGTDDGPRQVIDAVGPLALESLELGPVAESERHARALRVAADASARPFDLARGPLVWGLLARFTDDDHVFVLSMHHIVLDSWSVPLLMRELAECYEAIRAGRAPALAPLPVQCADYALWQRERLAGEGPAADLDYWRTTLADLPVLEFPTDRPRPAERTWLGENLTATYPAELQRGLAELADRSGTRLLPVMVAGFAALLSRYTGQHDIALGSVFTGRSRPEIEPLIGYFANTVVLRTDTSGDPGFRTLLGRANDMVLGAHSHQDLPFDQLVEKLDVQRDPTRNPLFQFALYQADTDRSGARLGDVLVEELPIELGTSRFDVGLGFSEPPSGGLHLSMEFSTELFDRPRMTRLLDHYRHILQSAVARPDTPLSELAVMAPAEREQVVAGWNATARPTSARTVCDAFQATVTERRDDPALRFGNLEMSFTELNARANRLAHLLISRGAGPERRVALAMRRSDHQMVSILAVLKAGAAYMPVDPDYPAERIGFMLADTDPVLVLTTVADEHVLPAGSGITTVVLDSVDTLRDLAERPGTDPTDSDRTAPLDPAHPAYVLYTSGSSGRPKGVVVEHRNLVNLLDSQRRRVIDPAAAALGRPLRLAHVLALSFDGSWDGLLWLLAGHAMHLLDDETRRDPAVTARLMIDRRIDAMTCTPSFAEQLIGGGVLDDERYRPSVMTFGGEQISEWMWQRLRTTPGLRACNVYGPTEATVLATIGDFSESEHPVIGAPVDNVRTYVLDEHLNPAPIGVPGELCLAGAGVARGYLHQPGLTADRFLPDPWGGPGARMYRTGDRARWNADGHLEFLGRTDGQVKLRGFRIELGEIESALTDHPDVAQSVVTTYTAAGANGERLVAYVVPRPGADLSQEALNDHVARILPRHMHPAAFVELAALPLTVNDKLDHKALPAPDFARAPHSRGPRTERERMLCDLFADLLDLPAVGLDDDFFALGGHSLLATRLVSKVRSVFGVELPVSSLFEAPTASGLIARIDAASGARAPLVRTARPERVPLSHGQRRLWVLNQLDTGSAVYNMPMSLRLSGELDLRALRAALADLVARHEVLRTVLPQADGEPYQRILDARTGAPVLRTREATAGQLPTLLEEAAAEGFDLTVDLPLRVHLYRMGEHEHVLFLVLHHIAGDAWSAVPLARDLSAAYAARLGGEAPDWAPLPVQYADYALWQRDLVGTEETVSGTSPGQPAVATAEEPAEGSDADDTLAVRQLAYWTRQLADLPDELDLPTDRPRPASTGYQGMLVDLDIDAQLHGRLLELARSNNVTLFMVLQAAVAALLTRLGAGEDIPIGTPVAGRTDEALDDLVGFFLNTLVLRTDTSADPSFADLLARVRRTDLEAYAHQDVPFEQLVELLRPARSLARHPLFQVSLMLHNTAEPEFVLPGLRADIEPVGTRTTKFDLTFSVSERRDDAGAPCGITGVVDFATDLFDRESIEALAARLIRLLDAVATDPAQPIGSVELLDPEERHTQVVRWNDTATERPASRWLTDLFEEQAARTPGATAIRSDDGSLTYEELNGRANRLARRLSAATTGPDPMIALLLPRDAALPVALLAVLKAGAAYIPLDAAYPAERINRMLTDAAPELVLTTAEYAGRLPADVPVLRIDEAERDAARLPAYDLTDEERPAPRHPHRTAYVIFTSGSTGRPKGVMVSHGALLNLLLAMGETTRIGPRDVLLAVTTIAFDIAVVEMYLPLLTGATVVIAGPDAVRDPAALCGLLATGAATTMQATPSLYRAMLSADPDALRGLSLLVGGEALGADLATRLAETAERVVNCYGPTETTVWSSLKTLTGEAGTPSIGRPIEGTPSIGRPIANTRMYVLDEALRPVPVGVTGRLHIAGDGVALGYLGQPALTAERFVPDPFGPAGSRMYDTGDLAGWTRSGELRFAGRADQQIKLRGFRIEPGEIEAVLARHETVAEAAVILREDQPGLHHLVGYVVGAPGAEIDVDRLWTHARRELPDYMVPTSLVPLPQLPLTPNRKIDRKALPAPAFTSRGRRPGTPAERALCALYADVLGRAEAGIDDDFFALGGHSLLAARLVGRARQELGLRITIRDLFESPTAAGLLERSADGEHAGFPVLLPLRETGTRTPLFCVHPAAGVSWGYRGLLPHLPPDQAVYGLQSRGLTDPDRKPMSTADLANEYLTEIRKVQPQGPYHLLGWSFGGLVAHDIATVLQREGQQVATLTLLDSFPFTDDTGILDHDDPALLTAVAESLGHASADDRLLAEFGEAGLRAMAQVFADNVNVQRHFAPGVFDGDVLFFAATADRLPGAPDAAQWQPYVSGGIEVHPVDAVHGALTGPAAAAEIGPVLAARLMS</sequence>
<organism evidence="7">
    <name type="scientific">Streptomyces sp. R11</name>
    <dbReference type="NCBI Taxonomy" id="3238625"/>
    <lineage>
        <taxon>Bacteria</taxon>
        <taxon>Bacillati</taxon>
        <taxon>Actinomycetota</taxon>
        <taxon>Actinomycetes</taxon>
        <taxon>Kitasatosporales</taxon>
        <taxon>Streptomycetaceae</taxon>
        <taxon>Streptomyces</taxon>
    </lineage>
</organism>
<dbReference type="InterPro" id="IPR029058">
    <property type="entry name" value="AB_hydrolase_fold"/>
</dbReference>
<evidence type="ECO:0000259" key="6">
    <source>
        <dbReference type="PROSITE" id="PS50075"/>
    </source>
</evidence>
<dbReference type="InterPro" id="IPR020845">
    <property type="entry name" value="AMP-binding_CS"/>
</dbReference>
<dbReference type="Pfam" id="PF00668">
    <property type="entry name" value="Condensation"/>
    <property type="match status" value="3"/>
</dbReference>
<dbReference type="CDD" id="cd19540">
    <property type="entry name" value="LCL_NRPS-like"/>
    <property type="match status" value="1"/>
</dbReference>
<dbReference type="Gene3D" id="3.30.559.30">
    <property type="entry name" value="Nonribosomal peptide synthetase, condensation domain"/>
    <property type="match status" value="2"/>
</dbReference>
<dbReference type="SUPFAM" id="SSF52777">
    <property type="entry name" value="CoA-dependent acyltransferases"/>
    <property type="match status" value="4"/>
</dbReference>
<dbReference type="InterPro" id="IPR025110">
    <property type="entry name" value="AMP-bd_C"/>
</dbReference>
<name>A0AB39MQW1_9ACTN</name>
<dbReference type="InterPro" id="IPR000873">
    <property type="entry name" value="AMP-dep_synth/lig_dom"/>
</dbReference>
<dbReference type="CDD" id="cd19531">
    <property type="entry name" value="LCL_NRPS-like"/>
    <property type="match status" value="1"/>
</dbReference>
<dbReference type="GO" id="GO:0072330">
    <property type="term" value="P:monocarboxylic acid biosynthetic process"/>
    <property type="evidence" value="ECO:0007669"/>
    <property type="project" value="UniProtKB-ARBA"/>
</dbReference>
<dbReference type="GO" id="GO:0005829">
    <property type="term" value="C:cytosol"/>
    <property type="evidence" value="ECO:0007669"/>
    <property type="project" value="TreeGrafter"/>
</dbReference>
<dbReference type="PANTHER" id="PTHR45527:SF1">
    <property type="entry name" value="FATTY ACID SYNTHASE"/>
    <property type="match status" value="1"/>
</dbReference>
<dbReference type="Gene3D" id="3.30.300.30">
    <property type="match status" value="2"/>
</dbReference>
<dbReference type="Gene3D" id="3.40.50.980">
    <property type="match status" value="4"/>
</dbReference>
<dbReference type="SUPFAM" id="SSF47336">
    <property type="entry name" value="ACP-like"/>
    <property type="match status" value="2"/>
</dbReference>
<evidence type="ECO:0000256" key="3">
    <source>
        <dbReference type="ARBA" id="ARBA00022450"/>
    </source>
</evidence>
<gene>
    <name evidence="7" type="ORF">AB5J55_03925</name>
</gene>
<feature type="region of interest" description="Disordered" evidence="5">
    <location>
        <begin position="1290"/>
        <end position="1315"/>
    </location>
</feature>
<dbReference type="SUPFAM" id="SSF53474">
    <property type="entry name" value="alpha/beta-Hydrolases"/>
    <property type="match status" value="1"/>
</dbReference>
<dbReference type="SUPFAM" id="SSF56801">
    <property type="entry name" value="Acetyl-CoA synthetase-like"/>
    <property type="match status" value="2"/>
</dbReference>
<dbReference type="PROSITE" id="PS50075">
    <property type="entry name" value="CARRIER"/>
    <property type="match status" value="2"/>
</dbReference>
<dbReference type="Gene3D" id="3.30.559.10">
    <property type="entry name" value="Chloramphenicol acetyltransferase-like domain"/>
    <property type="match status" value="2"/>
</dbReference>
<evidence type="ECO:0000256" key="2">
    <source>
        <dbReference type="ARBA" id="ARBA00006432"/>
    </source>
</evidence>
<dbReference type="InterPro" id="IPR010071">
    <property type="entry name" value="AA_adenyl_dom"/>
</dbReference>
<feature type="domain" description="Carrier" evidence="6">
    <location>
        <begin position="1021"/>
        <end position="1096"/>
    </location>
</feature>
<dbReference type="PROSITE" id="PS00455">
    <property type="entry name" value="AMP_BINDING"/>
    <property type="match status" value="2"/>
</dbReference>
<dbReference type="Gene3D" id="1.10.1200.10">
    <property type="entry name" value="ACP-like"/>
    <property type="match status" value="1"/>
</dbReference>
<accession>A0AB39MQW1</accession>
<dbReference type="Pfam" id="PF00550">
    <property type="entry name" value="PP-binding"/>
    <property type="match status" value="2"/>
</dbReference>
<dbReference type="InterPro" id="IPR020802">
    <property type="entry name" value="TesA-like"/>
</dbReference>
<evidence type="ECO:0000313" key="7">
    <source>
        <dbReference type="EMBL" id="XDQ08850.1"/>
    </source>
</evidence>
<dbReference type="FunFam" id="3.30.300.30:FF:000010">
    <property type="entry name" value="Enterobactin synthetase component F"/>
    <property type="match status" value="2"/>
</dbReference>
<dbReference type="Gene3D" id="3.40.50.1820">
    <property type="entry name" value="alpha/beta hydrolase"/>
    <property type="match status" value="1"/>
</dbReference>
<dbReference type="NCBIfam" id="TIGR01733">
    <property type="entry name" value="AA-adenyl-dom"/>
    <property type="match status" value="2"/>
</dbReference>
<feature type="domain" description="Carrier" evidence="6">
    <location>
        <begin position="2111"/>
        <end position="2186"/>
    </location>
</feature>
<protein>
    <submittedName>
        <fullName evidence="7">Amino acid adenylation domain-containing protein</fullName>
    </submittedName>
</protein>
<keyword evidence="3" id="KW-0596">Phosphopantetheine</keyword>
<dbReference type="Pfam" id="PF00975">
    <property type="entry name" value="Thioesterase"/>
    <property type="match status" value="1"/>
</dbReference>
<comment type="similarity">
    <text evidence="2">Belongs to the ATP-dependent AMP-binding enzyme family.</text>
</comment>
<dbReference type="CDD" id="cd12116">
    <property type="entry name" value="A_NRPS_Ta1_like"/>
    <property type="match status" value="1"/>
</dbReference>
<dbReference type="Gene3D" id="2.30.38.10">
    <property type="entry name" value="Luciferase, Domain 3"/>
    <property type="match status" value="2"/>
</dbReference>
<feature type="region of interest" description="Disordered" evidence="5">
    <location>
        <begin position="634"/>
        <end position="653"/>
    </location>
</feature>
<dbReference type="InterPro" id="IPR006162">
    <property type="entry name" value="Ppantetheine_attach_site"/>
</dbReference>
<dbReference type="PROSITE" id="PS00012">
    <property type="entry name" value="PHOSPHOPANTETHEINE"/>
    <property type="match status" value="2"/>
</dbReference>
<dbReference type="InterPro" id="IPR001031">
    <property type="entry name" value="Thioesterase"/>
</dbReference>
<keyword evidence="4" id="KW-0597">Phosphoprotein</keyword>
<dbReference type="FunFam" id="2.30.38.10:FF:000001">
    <property type="entry name" value="Non-ribosomal peptide synthetase PvdI"/>
    <property type="match status" value="2"/>
</dbReference>
<dbReference type="FunFam" id="3.40.50.12780:FF:000012">
    <property type="entry name" value="Non-ribosomal peptide synthetase"/>
    <property type="match status" value="1"/>
</dbReference>
<dbReference type="RefSeq" id="WP_369269298.1">
    <property type="nucleotide sequence ID" value="NZ_CP163432.1"/>
</dbReference>
<dbReference type="GO" id="GO:0017000">
    <property type="term" value="P:antibiotic biosynthetic process"/>
    <property type="evidence" value="ECO:0007669"/>
    <property type="project" value="UniProtKB-ARBA"/>
</dbReference>
<comment type="cofactor">
    <cofactor evidence="1">
        <name>pantetheine 4'-phosphate</name>
        <dbReference type="ChEBI" id="CHEBI:47942"/>
    </cofactor>
</comment>
<dbReference type="InterPro" id="IPR020806">
    <property type="entry name" value="PKS_PP-bd"/>
</dbReference>
<evidence type="ECO:0000256" key="4">
    <source>
        <dbReference type="ARBA" id="ARBA00022553"/>
    </source>
</evidence>
<dbReference type="SMART" id="SM00824">
    <property type="entry name" value="PKS_TE"/>
    <property type="match status" value="1"/>
</dbReference>
<dbReference type="EMBL" id="CP163432">
    <property type="protein sequence ID" value="XDQ08850.1"/>
    <property type="molecule type" value="Genomic_DNA"/>
</dbReference>
<dbReference type="InterPro" id="IPR009081">
    <property type="entry name" value="PP-bd_ACP"/>
</dbReference>
<dbReference type="FunFam" id="3.40.50.980:FF:000001">
    <property type="entry name" value="Non-ribosomal peptide synthetase"/>
    <property type="match status" value="2"/>
</dbReference>
<evidence type="ECO:0000256" key="1">
    <source>
        <dbReference type="ARBA" id="ARBA00001957"/>
    </source>
</evidence>
<dbReference type="InterPro" id="IPR023213">
    <property type="entry name" value="CAT-like_dom_sf"/>
</dbReference>
<dbReference type="GO" id="GO:0043041">
    <property type="term" value="P:amino acid activation for nonribosomal peptide biosynthetic process"/>
    <property type="evidence" value="ECO:0007669"/>
    <property type="project" value="TreeGrafter"/>
</dbReference>
<dbReference type="FunFam" id="1.10.1200.10:FF:000016">
    <property type="entry name" value="Non-ribosomal peptide synthase"/>
    <property type="match status" value="2"/>
</dbReference>
<reference evidence="7" key="1">
    <citation type="submission" date="2024-07" db="EMBL/GenBank/DDBJ databases">
        <authorList>
            <person name="Yu S.T."/>
        </authorList>
    </citation>
    <scope>NUCLEOTIDE SEQUENCE</scope>
    <source>
        <strain evidence="7">R11</strain>
    </source>
</reference>
<dbReference type="SMART" id="SM00823">
    <property type="entry name" value="PKS_PP"/>
    <property type="match status" value="2"/>
</dbReference>
<proteinExistence type="inferred from homology"/>
<evidence type="ECO:0000256" key="5">
    <source>
        <dbReference type="SAM" id="MobiDB-lite"/>
    </source>
</evidence>
<dbReference type="GO" id="GO:0031177">
    <property type="term" value="F:phosphopantetheine binding"/>
    <property type="evidence" value="ECO:0007669"/>
    <property type="project" value="InterPro"/>
</dbReference>
<dbReference type="InterPro" id="IPR045851">
    <property type="entry name" value="AMP-bd_C_sf"/>
</dbReference>
<dbReference type="GO" id="GO:0044550">
    <property type="term" value="P:secondary metabolite biosynthetic process"/>
    <property type="evidence" value="ECO:0007669"/>
    <property type="project" value="UniProtKB-ARBA"/>
</dbReference>
<dbReference type="InterPro" id="IPR036736">
    <property type="entry name" value="ACP-like_sf"/>
</dbReference>
<feature type="compositionally biased region" description="Basic and acidic residues" evidence="5">
    <location>
        <begin position="634"/>
        <end position="649"/>
    </location>
</feature>
<dbReference type="GO" id="GO:0008610">
    <property type="term" value="P:lipid biosynthetic process"/>
    <property type="evidence" value="ECO:0007669"/>
    <property type="project" value="UniProtKB-ARBA"/>
</dbReference>